<dbReference type="EC" id="3.5.1.1" evidence="2"/>
<dbReference type="InterPro" id="IPR006034">
    <property type="entry name" value="Asparaginase/glutaminase-like"/>
</dbReference>
<dbReference type="PROSITE" id="PS51732">
    <property type="entry name" value="ASN_GLN_ASE_3"/>
    <property type="match status" value="1"/>
</dbReference>
<dbReference type="PANTHER" id="PTHR11707:SF28">
    <property type="entry name" value="60 KDA LYSOPHOSPHOLIPASE"/>
    <property type="match status" value="1"/>
</dbReference>
<dbReference type="InterPro" id="IPR027473">
    <property type="entry name" value="L-asparaginase_C"/>
</dbReference>
<dbReference type="AlphaFoldDB" id="A0A7G9S6K8"/>
<evidence type="ECO:0000256" key="4">
    <source>
        <dbReference type="PIRSR" id="PIRSR001220-1"/>
    </source>
</evidence>
<dbReference type="InterPro" id="IPR037152">
    <property type="entry name" value="L-asparaginase_N_sf"/>
</dbReference>
<dbReference type="Gene3D" id="3.40.50.40">
    <property type="match status" value="1"/>
</dbReference>
<name>A0A7G9S6K8_9MICO</name>
<reference evidence="9 10" key="1">
    <citation type="submission" date="2020-08" db="EMBL/GenBank/DDBJ databases">
        <title>Genome sequence of Leucobacter denitrificans KACC 14055T.</title>
        <authorList>
            <person name="Hyun D.-W."/>
            <person name="Bae J.-W."/>
        </authorList>
    </citation>
    <scope>NUCLEOTIDE SEQUENCE [LARGE SCALE GENOMIC DNA]</scope>
    <source>
        <strain evidence="9 10">KACC 14055</strain>
    </source>
</reference>
<dbReference type="PIRSF" id="PIRSF500176">
    <property type="entry name" value="L_ASNase"/>
    <property type="match status" value="1"/>
</dbReference>
<dbReference type="Gene3D" id="3.40.50.1170">
    <property type="entry name" value="L-asparaginase, N-terminal domain"/>
    <property type="match status" value="1"/>
</dbReference>
<evidence type="ECO:0000313" key="10">
    <source>
        <dbReference type="Proteomes" id="UP000515934"/>
    </source>
</evidence>
<dbReference type="InterPro" id="IPR027474">
    <property type="entry name" value="L-asparaginase_N"/>
</dbReference>
<evidence type="ECO:0000256" key="3">
    <source>
        <dbReference type="ARBA" id="ARBA00049366"/>
    </source>
</evidence>
<feature type="active site" evidence="5">
    <location>
        <position position="19"/>
    </location>
</feature>
<dbReference type="PIRSF" id="PIRSF001220">
    <property type="entry name" value="L-ASNase_gatD"/>
    <property type="match status" value="1"/>
</dbReference>
<dbReference type="RefSeq" id="WP_187555950.1">
    <property type="nucleotide sequence ID" value="NZ_CP060716.1"/>
</dbReference>
<dbReference type="PROSITE" id="PS00917">
    <property type="entry name" value="ASN_GLN_ASE_2"/>
    <property type="match status" value="1"/>
</dbReference>
<dbReference type="EMBL" id="CP060716">
    <property type="protein sequence ID" value="QNN63483.1"/>
    <property type="molecule type" value="Genomic_DNA"/>
</dbReference>
<dbReference type="InterPro" id="IPR027475">
    <property type="entry name" value="Asparaginase/glutaminase_AS2"/>
</dbReference>
<evidence type="ECO:0000256" key="1">
    <source>
        <dbReference type="ARBA" id="ARBA00010518"/>
    </source>
</evidence>
<evidence type="ECO:0000259" key="7">
    <source>
        <dbReference type="Pfam" id="PF00710"/>
    </source>
</evidence>
<dbReference type="PROSITE" id="PS00144">
    <property type="entry name" value="ASN_GLN_ASE_1"/>
    <property type="match status" value="1"/>
</dbReference>
<evidence type="ECO:0000256" key="6">
    <source>
        <dbReference type="PROSITE-ProRule" id="PRU10100"/>
    </source>
</evidence>
<dbReference type="Proteomes" id="UP000515934">
    <property type="component" value="Chromosome"/>
</dbReference>
<dbReference type="GO" id="GO:0006520">
    <property type="term" value="P:amino acid metabolic process"/>
    <property type="evidence" value="ECO:0007669"/>
    <property type="project" value="InterPro"/>
</dbReference>
<dbReference type="PRINTS" id="PR00139">
    <property type="entry name" value="ASNGLNASE"/>
</dbReference>
<feature type="active site" description="O-isoaspartyl threonine intermediate" evidence="4">
    <location>
        <position position="19"/>
    </location>
</feature>
<dbReference type="InterPro" id="IPR040919">
    <property type="entry name" value="Asparaginase_C"/>
</dbReference>
<dbReference type="SMART" id="SM00870">
    <property type="entry name" value="Asparaginase"/>
    <property type="match status" value="1"/>
</dbReference>
<dbReference type="SFLD" id="SFLDS00057">
    <property type="entry name" value="Glutaminase/Asparaginase"/>
    <property type="match status" value="1"/>
</dbReference>
<evidence type="ECO:0000256" key="2">
    <source>
        <dbReference type="ARBA" id="ARBA00012920"/>
    </source>
</evidence>
<keyword evidence="10" id="KW-1185">Reference proteome</keyword>
<sequence length="334" mass="34689">MRRTEVELPTVLIFATGGTIGMHDLGKGLEIDPNFGEILEHRANEIALRLGYRARVNQLQPAIESANADEETAPKIARAIRARVGAMRASAVVVTHGTDTLAYTASRLAFELADLGVPVTITGSQFPHGAEQTDAFDNLSLAIRTVTQANPKAPVSVAFGGTVIPAVRATKSDAEGLIAFRAERKLGGAPRGLPQRSVDGGSSIARVVTFRFTPGVNAADLLAAVGGGPDALVLECYGAGNAPMAQRGIADALAEVSARMPVVAVTQCALGSVDTERYAVGRQFAATGVIGGSDLTLEAAIAKVGYLIDQGFTRPEIAELMPHNLVGELTPSAA</sequence>
<gene>
    <name evidence="9" type="ORF">H9L06_03965</name>
</gene>
<evidence type="ECO:0000313" key="9">
    <source>
        <dbReference type="EMBL" id="QNN63483.1"/>
    </source>
</evidence>
<dbReference type="Pfam" id="PF17763">
    <property type="entry name" value="Asparaginase_C"/>
    <property type="match status" value="1"/>
</dbReference>
<protein>
    <recommendedName>
        <fullName evidence="2">asparaginase</fullName>
        <ecNumber evidence="2">3.5.1.1</ecNumber>
    </recommendedName>
</protein>
<proteinExistence type="inferred from homology"/>
<dbReference type="InterPro" id="IPR020827">
    <property type="entry name" value="Asparaginase/glutaminase_AS1"/>
</dbReference>
<organism evidence="9 10">
    <name type="scientific">Leucobacter denitrificans</name>
    <dbReference type="NCBI Taxonomy" id="683042"/>
    <lineage>
        <taxon>Bacteria</taxon>
        <taxon>Bacillati</taxon>
        <taxon>Actinomycetota</taxon>
        <taxon>Actinomycetes</taxon>
        <taxon>Micrococcales</taxon>
        <taxon>Microbacteriaceae</taxon>
        <taxon>Leucobacter</taxon>
    </lineage>
</organism>
<evidence type="ECO:0000259" key="8">
    <source>
        <dbReference type="Pfam" id="PF17763"/>
    </source>
</evidence>
<dbReference type="GO" id="GO:0004067">
    <property type="term" value="F:asparaginase activity"/>
    <property type="evidence" value="ECO:0007669"/>
    <property type="project" value="UniProtKB-UniRule"/>
</dbReference>
<feature type="active site" evidence="6">
    <location>
        <position position="98"/>
    </location>
</feature>
<accession>A0A7G9S6K8</accession>
<dbReference type="KEGG" id="ldn:H9L06_03965"/>
<comment type="catalytic activity">
    <reaction evidence="3">
        <text>L-asparagine + H2O = L-aspartate + NH4(+)</text>
        <dbReference type="Rhea" id="RHEA:21016"/>
        <dbReference type="ChEBI" id="CHEBI:15377"/>
        <dbReference type="ChEBI" id="CHEBI:28938"/>
        <dbReference type="ChEBI" id="CHEBI:29991"/>
        <dbReference type="ChEBI" id="CHEBI:58048"/>
        <dbReference type="EC" id="3.5.1.1"/>
    </reaction>
</comment>
<feature type="domain" description="L-asparaginase N-terminal" evidence="7">
    <location>
        <begin position="11"/>
        <end position="183"/>
    </location>
</feature>
<dbReference type="SUPFAM" id="SSF53774">
    <property type="entry name" value="Glutaminase/Asparaginase"/>
    <property type="match status" value="1"/>
</dbReference>
<feature type="domain" description="Asparaginase/glutaminase C-terminal" evidence="8">
    <location>
        <begin position="206"/>
        <end position="321"/>
    </location>
</feature>
<evidence type="ECO:0000256" key="5">
    <source>
        <dbReference type="PROSITE-ProRule" id="PRU10099"/>
    </source>
</evidence>
<dbReference type="Pfam" id="PF00710">
    <property type="entry name" value="Asparaginase"/>
    <property type="match status" value="1"/>
</dbReference>
<comment type="similarity">
    <text evidence="1">Belongs to the asparaginase 1 family.</text>
</comment>
<dbReference type="PANTHER" id="PTHR11707">
    <property type="entry name" value="L-ASPARAGINASE"/>
    <property type="match status" value="1"/>
</dbReference>
<dbReference type="InterPro" id="IPR036152">
    <property type="entry name" value="Asp/glu_Ase-like_sf"/>
</dbReference>